<keyword evidence="4" id="KW-0540">Nuclease</keyword>
<dbReference type="SUPFAM" id="SSF69065">
    <property type="entry name" value="RNase III domain-like"/>
    <property type="match status" value="1"/>
</dbReference>
<dbReference type="InterPro" id="IPR040540">
    <property type="entry name" value="RNase_3_N"/>
</dbReference>
<evidence type="ECO:0000259" key="10">
    <source>
        <dbReference type="PROSITE" id="PS50142"/>
    </source>
</evidence>
<comment type="caution">
    <text evidence="11">The sequence shown here is derived from an EMBL/GenBank/DDBJ whole genome shotgun (WGS) entry which is preliminary data.</text>
</comment>
<dbReference type="SMART" id="SM00358">
    <property type="entry name" value="DSRM"/>
    <property type="match status" value="2"/>
</dbReference>
<dbReference type="EMBL" id="JAEUBE010000378">
    <property type="protein sequence ID" value="KAH3662275.1"/>
    <property type="molecule type" value="Genomic_DNA"/>
</dbReference>
<sequence>MSSPLKLTSVMTTKIEYAVTQLQQSIREILAESPNLKQLRKALKHVHEQSDSKEVLITATRNQKLYLAATLKSLYEEGDLKLFEQIVAFDEHTKLKGTGNSKLRIKKDKYECNNDDHIVPGIPPLPKINDPTIEATVFTHKSAVGNTKYLSKTELLNSNNERLEFLGDSVINSLVTQLLFQMYPNYNEGKLSILRAQIVNNNSLGEFSRMYGFPDKLLVNFAKDAAFSQGKHKLYSDVFEAYVGGLYVDSGYNNLDEIKHWLYLLIRPRLSGLTGSLYEDSVDLNSKGKLYSLIGSAANPPKYVTTRVGNGLDVSFMVDCMMGDEVIGTGEGHNQKEAGLYAAENALGKHDVIEKYMKLREETPREVSVVATKIPETTRKQEPLPEINPQDEQLVLPVRVEASDVNVNSSDKLYSLLSKNKILPVYKTTGKGTQFTTMLTINDVDICSSVGTSKKKSRNQCANFVLEHLGVLNQCHAFLD</sequence>
<dbReference type="GO" id="GO:0004525">
    <property type="term" value="F:ribonuclease III activity"/>
    <property type="evidence" value="ECO:0007669"/>
    <property type="project" value="UniProtKB-EC"/>
</dbReference>
<comment type="catalytic activity">
    <reaction evidence="1">
        <text>Endonucleolytic cleavage to 5'-phosphomonoester.</text>
        <dbReference type="EC" id="3.1.26.3"/>
    </reaction>
</comment>
<accession>A0A9P8NZC5</accession>
<dbReference type="CDD" id="cd00593">
    <property type="entry name" value="RIBOc"/>
    <property type="match status" value="1"/>
</dbReference>
<dbReference type="OrthoDB" id="2392202at2759"/>
<evidence type="ECO:0000256" key="5">
    <source>
        <dbReference type="ARBA" id="ARBA00022759"/>
    </source>
</evidence>
<proteinExistence type="inferred from homology"/>
<dbReference type="GO" id="GO:0005654">
    <property type="term" value="C:nucleoplasm"/>
    <property type="evidence" value="ECO:0007669"/>
    <property type="project" value="TreeGrafter"/>
</dbReference>
<dbReference type="InterPro" id="IPR036389">
    <property type="entry name" value="RNase_III_sf"/>
</dbReference>
<dbReference type="InterPro" id="IPR000999">
    <property type="entry name" value="RNase_III_dom"/>
</dbReference>
<dbReference type="GO" id="GO:0006364">
    <property type="term" value="P:rRNA processing"/>
    <property type="evidence" value="ECO:0007669"/>
    <property type="project" value="InterPro"/>
</dbReference>
<keyword evidence="5" id="KW-0255">Endonuclease</keyword>
<organism evidence="11 12">
    <name type="scientific">Ogataea philodendri</name>
    <dbReference type="NCBI Taxonomy" id="1378263"/>
    <lineage>
        <taxon>Eukaryota</taxon>
        <taxon>Fungi</taxon>
        <taxon>Dikarya</taxon>
        <taxon>Ascomycota</taxon>
        <taxon>Saccharomycotina</taxon>
        <taxon>Pichiomycetes</taxon>
        <taxon>Pichiales</taxon>
        <taxon>Pichiaceae</taxon>
        <taxon>Ogataea</taxon>
    </lineage>
</organism>
<dbReference type="PROSITE" id="PS50137">
    <property type="entry name" value="DS_RBD"/>
    <property type="match status" value="2"/>
</dbReference>
<dbReference type="PROSITE" id="PS00517">
    <property type="entry name" value="RNASE_3_1"/>
    <property type="match status" value="1"/>
</dbReference>
<dbReference type="Proteomes" id="UP000769157">
    <property type="component" value="Unassembled WGS sequence"/>
</dbReference>
<dbReference type="Pfam" id="PF18497">
    <property type="entry name" value="RNase_3_N"/>
    <property type="match status" value="1"/>
</dbReference>
<dbReference type="Gene3D" id="1.10.1520.10">
    <property type="entry name" value="Ribonuclease III domain"/>
    <property type="match status" value="1"/>
</dbReference>
<dbReference type="InterPro" id="IPR014720">
    <property type="entry name" value="dsRBD_dom"/>
</dbReference>
<dbReference type="GO" id="GO:0030847">
    <property type="term" value="P:termination of RNA polymerase II transcription, exosome-dependent"/>
    <property type="evidence" value="ECO:0007669"/>
    <property type="project" value="UniProtKB-ARBA"/>
</dbReference>
<feature type="domain" description="RNase III" evidence="10">
    <location>
        <begin position="128"/>
        <end position="251"/>
    </location>
</feature>
<dbReference type="GO" id="GO:0034475">
    <property type="term" value="P:U4 snRNA 3'-end processing"/>
    <property type="evidence" value="ECO:0007669"/>
    <property type="project" value="UniProtKB-ARBA"/>
</dbReference>
<dbReference type="HAMAP" id="MF_00104">
    <property type="entry name" value="RNase_III"/>
    <property type="match status" value="1"/>
</dbReference>
<dbReference type="CDD" id="cd19876">
    <property type="entry name" value="DSRM_RNT1p-like"/>
    <property type="match status" value="1"/>
</dbReference>
<evidence type="ECO:0000256" key="8">
    <source>
        <dbReference type="PROSITE-ProRule" id="PRU00266"/>
    </source>
</evidence>
<dbReference type="SMART" id="SM00535">
    <property type="entry name" value="RIBOc"/>
    <property type="match status" value="1"/>
</dbReference>
<evidence type="ECO:0000256" key="1">
    <source>
        <dbReference type="ARBA" id="ARBA00000109"/>
    </source>
</evidence>
<evidence type="ECO:0000313" key="12">
    <source>
        <dbReference type="Proteomes" id="UP000769157"/>
    </source>
</evidence>
<dbReference type="GO" id="GO:0034963">
    <property type="term" value="P:box C/D sno(s)RNA processing"/>
    <property type="evidence" value="ECO:0007669"/>
    <property type="project" value="UniProtKB-ARBA"/>
</dbReference>
<gene>
    <name evidence="11" type="ORF">OGAPHI_005524</name>
</gene>
<dbReference type="EC" id="3.1.26.3" evidence="3"/>
<dbReference type="RefSeq" id="XP_046059364.1">
    <property type="nucleotide sequence ID" value="XM_046206717.1"/>
</dbReference>
<reference evidence="11" key="2">
    <citation type="submission" date="2021-01" db="EMBL/GenBank/DDBJ databases">
        <authorList>
            <person name="Schikora-Tamarit M.A."/>
        </authorList>
    </citation>
    <scope>NUCLEOTIDE SEQUENCE</scope>
    <source>
        <strain evidence="11">CBS6075</strain>
    </source>
</reference>
<keyword evidence="12" id="KW-1185">Reference proteome</keyword>
<dbReference type="GO" id="GO:0003725">
    <property type="term" value="F:double-stranded RNA binding"/>
    <property type="evidence" value="ECO:0007669"/>
    <property type="project" value="InterPro"/>
</dbReference>
<keyword evidence="6" id="KW-0378">Hydrolase</keyword>
<protein>
    <recommendedName>
        <fullName evidence="3">ribonuclease III</fullName>
        <ecNumber evidence="3">3.1.26.3</ecNumber>
    </recommendedName>
</protein>
<dbReference type="PROSITE" id="PS50142">
    <property type="entry name" value="RNASE_3_2"/>
    <property type="match status" value="1"/>
</dbReference>
<dbReference type="PANTHER" id="PTHR11207">
    <property type="entry name" value="RIBONUCLEASE III"/>
    <property type="match status" value="1"/>
</dbReference>
<evidence type="ECO:0000256" key="2">
    <source>
        <dbReference type="ARBA" id="ARBA00010183"/>
    </source>
</evidence>
<evidence type="ECO:0000256" key="3">
    <source>
        <dbReference type="ARBA" id="ARBA00012177"/>
    </source>
</evidence>
<evidence type="ECO:0000259" key="9">
    <source>
        <dbReference type="PROSITE" id="PS50137"/>
    </source>
</evidence>
<dbReference type="SUPFAM" id="SSF54768">
    <property type="entry name" value="dsRNA-binding domain-like"/>
    <property type="match status" value="2"/>
</dbReference>
<feature type="domain" description="DRBM" evidence="9">
    <location>
        <begin position="285"/>
        <end position="352"/>
    </location>
</feature>
<evidence type="ECO:0000313" key="11">
    <source>
        <dbReference type="EMBL" id="KAH3662275.1"/>
    </source>
</evidence>
<comment type="similarity">
    <text evidence="2">Belongs to the ribonuclease III family.</text>
</comment>
<dbReference type="InterPro" id="IPR011907">
    <property type="entry name" value="RNase_III"/>
</dbReference>
<dbReference type="PANTHER" id="PTHR11207:SF0">
    <property type="entry name" value="RIBONUCLEASE 3"/>
    <property type="match status" value="1"/>
</dbReference>
<dbReference type="Pfam" id="PF00636">
    <property type="entry name" value="Ribonuclease_3"/>
    <property type="match status" value="1"/>
</dbReference>
<evidence type="ECO:0000256" key="6">
    <source>
        <dbReference type="ARBA" id="ARBA00022801"/>
    </source>
</evidence>
<dbReference type="AlphaFoldDB" id="A0A9P8NZC5"/>
<name>A0A9P8NZC5_9ASCO</name>
<dbReference type="GeneID" id="70237488"/>
<evidence type="ECO:0000256" key="4">
    <source>
        <dbReference type="ARBA" id="ARBA00022722"/>
    </source>
</evidence>
<keyword evidence="7 8" id="KW-0694">RNA-binding</keyword>
<dbReference type="InterPro" id="IPR044449">
    <property type="entry name" value="Rnt1/Pac1_DSRM_fungi"/>
</dbReference>
<dbReference type="Gene3D" id="3.30.160.20">
    <property type="match status" value="2"/>
</dbReference>
<dbReference type="FunFam" id="1.10.1520.10:FF:000001">
    <property type="entry name" value="Ribonuclease 3"/>
    <property type="match status" value="1"/>
</dbReference>
<feature type="domain" description="DRBM" evidence="9">
    <location>
        <begin position="408"/>
        <end position="471"/>
    </location>
</feature>
<reference evidence="11" key="1">
    <citation type="journal article" date="2021" name="Open Biol.">
        <title>Shared evolutionary footprints suggest mitochondrial oxidative damage underlies multiple complex I losses in fungi.</title>
        <authorList>
            <person name="Schikora-Tamarit M.A."/>
            <person name="Marcet-Houben M."/>
            <person name="Nosek J."/>
            <person name="Gabaldon T."/>
        </authorList>
    </citation>
    <scope>NUCLEOTIDE SEQUENCE</scope>
    <source>
        <strain evidence="11">CBS6075</strain>
    </source>
</reference>
<dbReference type="Pfam" id="PF00035">
    <property type="entry name" value="dsrm"/>
    <property type="match status" value="2"/>
</dbReference>
<evidence type="ECO:0000256" key="7">
    <source>
        <dbReference type="ARBA" id="ARBA00022884"/>
    </source>
</evidence>